<feature type="chain" id="PRO_5016647002" description="YD repeat-containing protein" evidence="1">
    <location>
        <begin position="21"/>
        <end position="282"/>
    </location>
</feature>
<keyword evidence="3" id="KW-1185">Reference proteome</keyword>
<proteinExistence type="predicted"/>
<dbReference type="Gene3D" id="2.180.10.10">
    <property type="entry name" value="RHS repeat-associated core"/>
    <property type="match status" value="1"/>
</dbReference>
<dbReference type="Pfam" id="PF05593">
    <property type="entry name" value="RHS_repeat"/>
    <property type="match status" value="1"/>
</dbReference>
<sequence length="282" mass="32089">MKKTILLALGVLALSTKAYTQYYFQDIYNTEQTNATLAMLKTHKVKTQRVMTLDANMEIDRDFRCERSLTPTYQQMKSQTQSSATGYSSMTSSFSSKGQLTKTVDSSSASITTTLYRYDAQGRLVSVSSNSIALASKIRFDESRSYTYDASGHLHQMIQKKSTNTDSALVTFKTDSAGHVTEELEQKKGTPSKRTYYNYDKNGRLTDVYRYQPAKKRMLPDYIFEYNTQGQVAKMTTVNAQTSSYTIWQYEYQPSGLPSKETCYGKGKELMGMVKYIYEQNP</sequence>
<organism evidence="2 3">
    <name type="scientific">Chitinophaga flava</name>
    <dbReference type="NCBI Taxonomy" id="2259036"/>
    <lineage>
        <taxon>Bacteria</taxon>
        <taxon>Pseudomonadati</taxon>
        <taxon>Bacteroidota</taxon>
        <taxon>Chitinophagia</taxon>
        <taxon>Chitinophagales</taxon>
        <taxon>Chitinophagaceae</taxon>
        <taxon>Chitinophaga</taxon>
    </lineage>
</organism>
<accession>A0A365XS13</accession>
<evidence type="ECO:0008006" key="4">
    <source>
        <dbReference type="Google" id="ProtNLM"/>
    </source>
</evidence>
<keyword evidence="1" id="KW-0732">Signal</keyword>
<evidence type="ECO:0000256" key="1">
    <source>
        <dbReference type="SAM" id="SignalP"/>
    </source>
</evidence>
<name>A0A365XS13_9BACT</name>
<dbReference type="EMBL" id="QFFJ01000002">
    <property type="protein sequence ID" value="RBL89147.1"/>
    <property type="molecule type" value="Genomic_DNA"/>
</dbReference>
<comment type="caution">
    <text evidence="2">The sequence shown here is derived from an EMBL/GenBank/DDBJ whole genome shotgun (WGS) entry which is preliminary data.</text>
</comment>
<dbReference type="RefSeq" id="WP_113617893.1">
    <property type="nucleotide sequence ID" value="NZ_QFFJ01000002.1"/>
</dbReference>
<dbReference type="AlphaFoldDB" id="A0A365XS13"/>
<dbReference type="InterPro" id="IPR031325">
    <property type="entry name" value="RHS_repeat"/>
</dbReference>
<protein>
    <recommendedName>
        <fullName evidence="4">YD repeat-containing protein</fullName>
    </recommendedName>
</protein>
<gene>
    <name evidence="2" type="ORF">DF182_21710</name>
</gene>
<dbReference type="OrthoDB" id="680586at2"/>
<reference evidence="2 3" key="1">
    <citation type="submission" date="2018-05" db="EMBL/GenBank/DDBJ databases">
        <title>Chitinophaga sp. K3CV102501T nov., isolated from isolated from a monsoon evergreen broad-leaved forest soil.</title>
        <authorList>
            <person name="Lv Y."/>
        </authorList>
    </citation>
    <scope>NUCLEOTIDE SEQUENCE [LARGE SCALE GENOMIC DNA]</scope>
    <source>
        <strain evidence="2 3">GDMCC 1.1325</strain>
    </source>
</reference>
<dbReference type="Proteomes" id="UP000253410">
    <property type="component" value="Unassembled WGS sequence"/>
</dbReference>
<feature type="signal peptide" evidence="1">
    <location>
        <begin position="1"/>
        <end position="20"/>
    </location>
</feature>
<evidence type="ECO:0000313" key="2">
    <source>
        <dbReference type="EMBL" id="RBL89147.1"/>
    </source>
</evidence>
<evidence type="ECO:0000313" key="3">
    <source>
        <dbReference type="Proteomes" id="UP000253410"/>
    </source>
</evidence>